<dbReference type="SUPFAM" id="SSF52096">
    <property type="entry name" value="ClpP/crotonase"/>
    <property type="match status" value="1"/>
</dbReference>
<evidence type="ECO:0000313" key="4">
    <source>
        <dbReference type="EMBL" id="NQV64703.1"/>
    </source>
</evidence>
<dbReference type="InterPro" id="IPR029045">
    <property type="entry name" value="ClpP/crotonase-like_dom_sf"/>
</dbReference>
<dbReference type="Pfam" id="PF00378">
    <property type="entry name" value="ECH_1"/>
    <property type="match status" value="1"/>
</dbReference>
<organism evidence="4 5">
    <name type="scientific">SAR86 cluster bacterium</name>
    <dbReference type="NCBI Taxonomy" id="2030880"/>
    <lineage>
        <taxon>Bacteria</taxon>
        <taxon>Pseudomonadati</taxon>
        <taxon>Pseudomonadota</taxon>
        <taxon>Gammaproteobacteria</taxon>
        <taxon>SAR86 cluster</taxon>
    </lineage>
</organism>
<dbReference type="Gene3D" id="3.90.226.10">
    <property type="entry name" value="2-enoyl-CoA Hydratase, Chain A, domain 1"/>
    <property type="match status" value="1"/>
</dbReference>
<protein>
    <submittedName>
        <fullName evidence="4">Enoyl-CoA hydratase/isomerase family protein</fullName>
    </submittedName>
</protein>
<comment type="caution">
    <text evidence="4">The sequence shown here is derived from an EMBL/GenBank/DDBJ whole genome shotgun (WGS) entry which is preliminary data.</text>
</comment>
<sequence length="248" mass="26132">MSGTVGSESVGEFVKLLTIDNPPANAMDAAMLGKLLEEFQAIKDASSARAIILTGSGNSFCAGADLKAKGGEALSAFSRLLTAVESSPVPVIAAINGWCIGGGFELALCCDIRIASADARFVCAGVNMGLMASAYRLPRLIGIARAKAMLLTGSTFDALAVERFGVTTQTEPPAALLEAAKTLATRIASRAPLSVEATKRVASRAMDLDPTAMRELEKQELPSLRNSNDHQEAVKAFREKREPIFTRS</sequence>
<reference evidence="4" key="1">
    <citation type="submission" date="2020-05" db="EMBL/GenBank/DDBJ databases">
        <title>Sulfur intermediates as new biogeochemical hubs in an aquatic model microbial ecosystem.</title>
        <authorList>
            <person name="Vigneron A."/>
        </authorList>
    </citation>
    <scope>NUCLEOTIDE SEQUENCE</scope>
    <source>
        <strain evidence="4">Bin.250</strain>
    </source>
</reference>
<dbReference type="PROSITE" id="PS00166">
    <property type="entry name" value="ENOYL_COA_HYDRATASE"/>
    <property type="match status" value="1"/>
</dbReference>
<dbReference type="GO" id="GO:0003824">
    <property type="term" value="F:catalytic activity"/>
    <property type="evidence" value="ECO:0007669"/>
    <property type="project" value="InterPro"/>
</dbReference>
<evidence type="ECO:0000313" key="5">
    <source>
        <dbReference type="Proteomes" id="UP000754644"/>
    </source>
</evidence>
<dbReference type="CDD" id="cd06558">
    <property type="entry name" value="crotonase-like"/>
    <property type="match status" value="1"/>
</dbReference>
<evidence type="ECO:0000256" key="3">
    <source>
        <dbReference type="SAM" id="MobiDB-lite"/>
    </source>
</evidence>
<evidence type="ECO:0000256" key="1">
    <source>
        <dbReference type="ARBA" id="ARBA00005254"/>
    </source>
</evidence>
<dbReference type="PANTHER" id="PTHR11941:SF54">
    <property type="entry name" value="ENOYL-COA HYDRATASE, MITOCHONDRIAL"/>
    <property type="match status" value="1"/>
</dbReference>
<dbReference type="EMBL" id="JABMOJ010000182">
    <property type="protein sequence ID" value="NQV64703.1"/>
    <property type="molecule type" value="Genomic_DNA"/>
</dbReference>
<dbReference type="GO" id="GO:0006635">
    <property type="term" value="P:fatty acid beta-oxidation"/>
    <property type="evidence" value="ECO:0007669"/>
    <property type="project" value="TreeGrafter"/>
</dbReference>
<dbReference type="Proteomes" id="UP000754644">
    <property type="component" value="Unassembled WGS sequence"/>
</dbReference>
<name>A0A972VVX1_9GAMM</name>
<evidence type="ECO:0000256" key="2">
    <source>
        <dbReference type="RuleBase" id="RU003707"/>
    </source>
</evidence>
<feature type="region of interest" description="Disordered" evidence="3">
    <location>
        <begin position="220"/>
        <end position="248"/>
    </location>
</feature>
<feature type="compositionally biased region" description="Basic and acidic residues" evidence="3">
    <location>
        <begin position="227"/>
        <end position="248"/>
    </location>
</feature>
<dbReference type="AlphaFoldDB" id="A0A972VVX1"/>
<proteinExistence type="inferred from homology"/>
<dbReference type="InterPro" id="IPR018376">
    <property type="entry name" value="Enoyl-CoA_hyd/isom_CS"/>
</dbReference>
<gene>
    <name evidence="4" type="ORF">HQ497_04990</name>
</gene>
<accession>A0A972VVX1</accession>
<dbReference type="PANTHER" id="PTHR11941">
    <property type="entry name" value="ENOYL-COA HYDRATASE-RELATED"/>
    <property type="match status" value="1"/>
</dbReference>
<comment type="similarity">
    <text evidence="1 2">Belongs to the enoyl-CoA hydratase/isomerase family.</text>
</comment>
<dbReference type="InterPro" id="IPR001753">
    <property type="entry name" value="Enoyl-CoA_hydra/iso"/>
</dbReference>